<dbReference type="EMBL" id="NVQR01000040">
    <property type="protein sequence ID" value="PCH62414.1"/>
    <property type="molecule type" value="Genomic_DNA"/>
</dbReference>
<reference evidence="3" key="1">
    <citation type="submission" date="2017-08" db="EMBL/GenBank/DDBJ databases">
        <title>A dynamic microbial community with high functional redundancy inhabits the cold, oxic subseafloor aquifer.</title>
        <authorList>
            <person name="Tully B.J."/>
            <person name="Wheat C.G."/>
            <person name="Glazer B.T."/>
            <person name="Huber J.A."/>
        </authorList>
    </citation>
    <scope>NUCLEOTIDE SEQUENCE [LARGE SCALE GENOMIC DNA]</scope>
</reference>
<keyword evidence="1" id="KW-0812">Transmembrane</keyword>
<evidence type="ECO:0000313" key="3">
    <source>
        <dbReference type="Proteomes" id="UP000218172"/>
    </source>
</evidence>
<comment type="caution">
    <text evidence="2">The sequence shown here is derived from an EMBL/GenBank/DDBJ whole genome shotgun (WGS) entry which is preliminary data.</text>
</comment>
<sequence>MAKLIYESEIIDPKPGKRWVVLHQDIQDVQRHLNDGNNRPRNWEGFSWALLGGGFSFSISIISYHLFEQTPDKNVLVLGYGASISFILTSCLLIFRNNSEPPSYEFHKKEAVRILNRVSAENQTIKFQEIKTHKVEENFEDQLEGNLKIDFRENSTNLFKE</sequence>
<feature type="transmembrane region" description="Helical" evidence="1">
    <location>
        <begin position="46"/>
        <end position="67"/>
    </location>
</feature>
<dbReference type="Proteomes" id="UP000218172">
    <property type="component" value="Unassembled WGS sequence"/>
</dbReference>
<accession>A0A2A4MRR2</accession>
<evidence type="ECO:0000313" key="2">
    <source>
        <dbReference type="EMBL" id="PCH62414.1"/>
    </source>
</evidence>
<gene>
    <name evidence="2" type="ORF">COC19_02960</name>
</gene>
<feature type="transmembrane region" description="Helical" evidence="1">
    <location>
        <begin position="74"/>
        <end position="95"/>
    </location>
</feature>
<organism evidence="2 3">
    <name type="scientific">SAR86 cluster bacterium</name>
    <dbReference type="NCBI Taxonomy" id="2030880"/>
    <lineage>
        <taxon>Bacteria</taxon>
        <taxon>Pseudomonadati</taxon>
        <taxon>Pseudomonadota</taxon>
        <taxon>Gammaproteobacteria</taxon>
        <taxon>SAR86 cluster</taxon>
    </lineage>
</organism>
<evidence type="ECO:0000256" key="1">
    <source>
        <dbReference type="SAM" id="Phobius"/>
    </source>
</evidence>
<keyword evidence="1" id="KW-0472">Membrane</keyword>
<dbReference type="AlphaFoldDB" id="A0A2A4MRR2"/>
<name>A0A2A4MRR2_9GAMM</name>
<protein>
    <submittedName>
        <fullName evidence="2">Uncharacterized protein</fullName>
    </submittedName>
</protein>
<keyword evidence="1" id="KW-1133">Transmembrane helix</keyword>
<proteinExistence type="predicted"/>